<gene>
    <name evidence="3" type="ordered locus">Maqu_4139</name>
</gene>
<dbReference type="SUPFAM" id="SSF89372">
    <property type="entry name" value="Fucose-specific lectin"/>
    <property type="match status" value="1"/>
</dbReference>
<name>A1U7M3_MARN8</name>
<feature type="region of interest" description="Disordered" evidence="1">
    <location>
        <begin position="27"/>
        <end position="73"/>
    </location>
</feature>
<protein>
    <submittedName>
        <fullName evidence="3">Uncharacterized protein</fullName>
    </submittedName>
</protein>
<accession>A1U7M3</accession>
<feature type="chain" id="PRO_5002638929" evidence="2">
    <location>
        <begin position="19"/>
        <end position="488"/>
    </location>
</feature>
<organism evidence="3 4">
    <name type="scientific">Marinobacter nauticus (strain ATCC 700491 / DSM 11845 / VT8)</name>
    <name type="common">Marinobacter aquaeolei</name>
    <dbReference type="NCBI Taxonomy" id="351348"/>
    <lineage>
        <taxon>Bacteria</taxon>
        <taxon>Pseudomonadati</taxon>
        <taxon>Pseudomonadota</taxon>
        <taxon>Gammaproteobacteria</taxon>
        <taxon>Pseudomonadales</taxon>
        <taxon>Marinobacteraceae</taxon>
        <taxon>Marinobacter</taxon>
    </lineage>
</organism>
<keyword evidence="3" id="KW-0614">Plasmid</keyword>
<dbReference type="RefSeq" id="WP_011783361.1">
    <property type="nucleotide sequence ID" value="NC_008738.1"/>
</dbReference>
<sequence length="488" mass="51047" precursor="true">MQSSLSGMSKKLLVLALASVLVGCGGGGGSGGGDDAGGSGGSGGLPADSTPDASVGDSTDSPSENPENPETPDTVAAVQWDTQATAMRDVGTNGGDPTIAISASGNVAVAWIEKEYPYSVWARFYDKSSDTWGQATQIDKGGVDADTYYDRTNPQVTFVGETAIVVWDQEGVVYSSIHDENGWSGNPQVIGGQDMTIQAIGVSIAPLQDGSGALAMYELRDNSVFDSVPSMRSAEFSLATGTWSAPVDVGLVGSTVSYGVQMVTDPESGHIHAAWEAPKAGGTGANALVTASYKDGAWGSVELIDYQYINSATIRPDPSGDRPILIWAGQGMNDGITAARYSDADGWVLTDIGNYGTDTTDIESVTLADGDIVIAYGATTSNGIDHIVRQRMEIDDGVWSDAVPTDNSYMVDEPSLAADALGRAVLAYRNINTWVTDYTEENGWSADFQPLRYNSGAENKVVMNAAGEAALIWSNTNNGRGVYVLFGQ</sequence>
<dbReference type="Proteomes" id="UP000000998">
    <property type="component" value="Plasmid pMAQU01"/>
</dbReference>
<geneLocation type="plasmid" evidence="3 4">
    <name>pMAQU01</name>
</geneLocation>
<reference evidence="4" key="1">
    <citation type="journal article" date="2011" name="Appl. Environ. Microbiol.">
        <title>Genomic potential of Marinobacter aquaeolei, a biogeochemical 'opportunitroph'.</title>
        <authorList>
            <person name="Singer E."/>
            <person name="Webb E.A."/>
            <person name="Nelson W.C."/>
            <person name="Heidelberg J.F."/>
            <person name="Ivanova N."/>
            <person name="Pati A."/>
            <person name="Edwards K.J."/>
        </authorList>
    </citation>
    <scope>NUCLEOTIDE SEQUENCE [LARGE SCALE GENOMIC DNA]</scope>
    <source>
        <strain evidence="4">ATCC 700491 / DSM 11845 / VT8</strain>
    </source>
</reference>
<feature type="compositionally biased region" description="Low complexity" evidence="1">
    <location>
        <begin position="58"/>
        <end position="73"/>
    </location>
</feature>
<dbReference type="OrthoDB" id="9804984at2"/>
<proteinExistence type="predicted"/>
<feature type="signal peptide" evidence="2">
    <location>
        <begin position="1"/>
        <end position="18"/>
    </location>
</feature>
<dbReference type="HOGENOM" id="CLU_558722_0_0_6"/>
<evidence type="ECO:0000256" key="1">
    <source>
        <dbReference type="SAM" id="MobiDB-lite"/>
    </source>
</evidence>
<evidence type="ECO:0000256" key="2">
    <source>
        <dbReference type="SAM" id="SignalP"/>
    </source>
</evidence>
<evidence type="ECO:0000313" key="4">
    <source>
        <dbReference type="Proteomes" id="UP000000998"/>
    </source>
</evidence>
<keyword evidence="2" id="KW-0732">Signal</keyword>
<evidence type="ECO:0000313" key="3">
    <source>
        <dbReference type="EMBL" id="ABM20992.1"/>
    </source>
</evidence>
<dbReference type="EMBL" id="CP000515">
    <property type="protein sequence ID" value="ABM20992.1"/>
    <property type="molecule type" value="Genomic_DNA"/>
</dbReference>
<dbReference type="KEGG" id="maq:Maqu_4139"/>
<feature type="compositionally biased region" description="Gly residues" evidence="1">
    <location>
        <begin position="27"/>
        <end position="44"/>
    </location>
</feature>
<dbReference type="AlphaFoldDB" id="A1U7M3"/>